<accession>A0ABR4HCB3</accession>
<dbReference type="PANTHER" id="PTHR35605:SF1">
    <property type="entry name" value="ECP2 EFFECTOR PROTEIN DOMAIN-CONTAINING PROTEIN-RELATED"/>
    <property type="match status" value="1"/>
</dbReference>
<feature type="signal peptide" evidence="1">
    <location>
        <begin position="1"/>
        <end position="20"/>
    </location>
</feature>
<name>A0ABR4HCB3_9EURO</name>
<evidence type="ECO:0000256" key="1">
    <source>
        <dbReference type="SAM" id="SignalP"/>
    </source>
</evidence>
<comment type="caution">
    <text evidence="2">The sequence shown here is derived from an EMBL/GenBank/DDBJ whole genome shotgun (WGS) entry which is preliminary data.</text>
</comment>
<keyword evidence="1" id="KW-0732">Signal</keyword>
<reference evidence="2 3" key="1">
    <citation type="submission" date="2024-07" db="EMBL/GenBank/DDBJ databases">
        <title>Section-level genome sequencing and comparative genomics of Aspergillus sections Usti and Cavernicolus.</title>
        <authorList>
            <consortium name="Lawrence Berkeley National Laboratory"/>
            <person name="Nybo J.L."/>
            <person name="Vesth T.C."/>
            <person name="Theobald S."/>
            <person name="Frisvad J.C."/>
            <person name="Larsen T.O."/>
            <person name="Kjaerboelling I."/>
            <person name="Rothschild-Mancinelli K."/>
            <person name="Lyhne E.K."/>
            <person name="Kogle M.E."/>
            <person name="Barry K."/>
            <person name="Clum A."/>
            <person name="Na H."/>
            <person name="Ledsgaard L."/>
            <person name="Lin J."/>
            <person name="Lipzen A."/>
            <person name="Kuo A."/>
            <person name="Riley R."/>
            <person name="Mondo S."/>
            <person name="LaButti K."/>
            <person name="Haridas S."/>
            <person name="Pangalinan J."/>
            <person name="Salamov A.A."/>
            <person name="Simmons B.A."/>
            <person name="Magnuson J.K."/>
            <person name="Chen J."/>
            <person name="Drula E."/>
            <person name="Henrissat B."/>
            <person name="Wiebenga A."/>
            <person name="Lubbers R.J."/>
            <person name="Gomes A.C."/>
            <person name="Makela M.R."/>
            <person name="Stajich J."/>
            <person name="Grigoriev I.V."/>
            <person name="Mortensen U.H."/>
            <person name="De vries R.P."/>
            <person name="Baker S.E."/>
            <person name="Andersen M.R."/>
        </authorList>
    </citation>
    <scope>NUCLEOTIDE SEQUENCE [LARGE SCALE GENOMIC DNA]</scope>
    <source>
        <strain evidence="2 3">CBS 600.67</strain>
    </source>
</reference>
<evidence type="ECO:0000313" key="2">
    <source>
        <dbReference type="EMBL" id="KAL2813070.1"/>
    </source>
</evidence>
<feature type="chain" id="PRO_5046265581" description="Secreted protein" evidence="1">
    <location>
        <begin position="21"/>
        <end position="214"/>
    </location>
</feature>
<dbReference type="Proteomes" id="UP001610335">
    <property type="component" value="Unassembled WGS sequence"/>
</dbReference>
<evidence type="ECO:0008006" key="4">
    <source>
        <dbReference type="Google" id="ProtNLM"/>
    </source>
</evidence>
<organism evidence="2 3">
    <name type="scientific">Aspergillus cavernicola</name>
    <dbReference type="NCBI Taxonomy" id="176166"/>
    <lineage>
        <taxon>Eukaryota</taxon>
        <taxon>Fungi</taxon>
        <taxon>Dikarya</taxon>
        <taxon>Ascomycota</taxon>
        <taxon>Pezizomycotina</taxon>
        <taxon>Eurotiomycetes</taxon>
        <taxon>Eurotiomycetidae</taxon>
        <taxon>Eurotiales</taxon>
        <taxon>Aspergillaceae</taxon>
        <taxon>Aspergillus</taxon>
        <taxon>Aspergillus subgen. Nidulantes</taxon>
    </lineage>
</organism>
<dbReference type="EMBL" id="JBFXLS010000152">
    <property type="protein sequence ID" value="KAL2813070.1"/>
    <property type="molecule type" value="Genomic_DNA"/>
</dbReference>
<proteinExistence type="predicted"/>
<gene>
    <name evidence="2" type="ORF">BDW59DRAFT_167615</name>
</gene>
<protein>
    <recommendedName>
        <fullName evidence="4">Secreted protein</fullName>
    </recommendedName>
</protein>
<evidence type="ECO:0000313" key="3">
    <source>
        <dbReference type="Proteomes" id="UP001610335"/>
    </source>
</evidence>
<dbReference type="PANTHER" id="PTHR35605">
    <property type="entry name" value="ECP2 EFFECTOR PROTEIN DOMAIN-CONTAINING PROTEIN-RELATED"/>
    <property type="match status" value="1"/>
</dbReference>
<keyword evidence="3" id="KW-1185">Reference proteome</keyword>
<sequence>MKFITVLSALLSRTAWSAQAIEPPLEGYEVWDPEWEIEARPGHTIKARGTIEEIRSHLLDINPDWDEHYVKPALERRAAKSATRNAEGLTSDFTVAKRDVHFIEDGWIVCDAWPRAKQSRIEEGIDYLRGVDGRPTSEGGPGKCARVNCSYDSAIWWCNDTRDTKTLRSFADIAEGAETIINSCTHDTPSFGRDISGQAFHKTNWNVIVREVSC</sequence>